<comment type="caution">
    <text evidence="2">The sequence shown here is derived from an EMBL/GenBank/DDBJ whole genome shotgun (WGS) entry which is preliminary data.</text>
</comment>
<dbReference type="EMBL" id="VCKX01000278">
    <property type="protein sequence ID" value="TMR22326.1"/>
    <property type="molecule type" value="Genomic_DNA"/>
</dbReference>
<evidence type="ECO:0000313" key="3">
    <source>
        <dbReference type="Proteomes" id="UP000306628"/>
    </source>
</evidence>
<dbReference type="InterPro" id="IPR011704">
    <property type="entry name" value="ATPase_dyneun-rel_AAA"/>
</dbReference>
<protein>
    <submittedName>
        <fullName evidence="2">MoxR family ATPase</fullName>
    </submittedName>
</protein>
<dbReference type="PANTHER" id="PTHR42759:SF6">
    <property type="entry name" value="REGULATORY PROTEIN-RELATED"/>
    <property type="match status" value="1"/>
</dbReference>
<proteinExistence type="predicted"/>
<keyword evidence="3" id="KW-1185">Reference proteome</keyword>
<dbReference type="Gene3D" id="3.40.50.300">
    <property type="entry name" value="P-loop containing nucleotide triphosphate hydrolases"/>
    <property type="match status" value="1"/>
</dbReference>
<dbReference type="Proteomes" id="UP000306628">
    <property type="component" value="Unassembled WGS sequence"/>
</dbReference>
<dbReference type="AlphaFoldDB" id="A0A5S4FNS6"/>
<dbReference type="Pfam" id="PF07728">
    <property type="entry name" value="AAA_5"/>
    <property type="match status" value="1"/>
</dbReference>
<feature type="domain" description="ATPase dynein-related AAA" evidence="1">
    <location>
        <begin position="60"/>
        <end position="189"/>
    </location>
</feature>
<dbReference type="PANTHER" id="PTHR42759">
    <property type="entry name" value="MOXR FAMILY PROTEIN"/>
    <property type="match status" value="1"/>
</dbReference>
<organism evidence="2 3">
    <name type="scientific">Nonomuraea zeae</name>
    <dbReference type="NCBI Taxonomy" id="1642303"/>
    <lineage>
        <taxon>Bacteria</taxon>
        <taxon>Bacillati</taxon>
        <taxon>Actinomycetota</taxon>
        <taxon>Actinomycetes</taxon>
        <taxon>Streptosporangiales</taxon>
        <taxon>Streptosporangiaceae</taxon>
        <taxon>Nonomuraea</taxon>
    </lineage>
</organism>
<dbReference type="GO" id="GO:0016887">
    <property type="term" value="F:ATP hydrolysis activity"/>
    <property type="evidence" value="ECO:0007669"/>
    <property type="project" value="InterPro"/>
</dbReference>
<dbReference type="OrthoDB" id="9808317at2"/>
<evidence type="ECO:0000313" key="2">
    <source>
        <dbReference type="EMBL" id="TMR22326.1"/>
    </source>
</evidence>
<dbReference type="RefSeq" id="WP_138696841.1">
    <property type="nucleotide sequence ID" value="NZ_JBHSAZ010000043.1"/>
</dbReference>
<dbReference type="GO" id="GO:0005524">
    <property type="term" value="F:ATP binding"/>
    <property type="evidence" value="ECO:0007669"/>
    <property type="project" value="InterPro"/>
</dbReference>
<dbReference type="InterPro" id="IPR027417">
    <property type="entry name" value="P-loop_NTPase"/>
</dbReference>
<dbReference type="InterPro" id="IPR050764">
    <property type="entry name" value="CbbQ/NirQ/NorQ/GpvN"/>
</dbReference>
<dbReference type="SUPFAM" id="SSF52540">
    <property type="entry name" value="P-loop containing nucleoside triphosphate hydrolases"/>
    <property type="match status" value="1"/>
</dbReference>
<name>A0A5S4FNS6_9ACTN</name>
<accession>A0A5S4FNS6</accession>
<evidence type="ECO:0000259" key="1">
    <source>
        <dbReference type="Pfam" id="PF07728"/>
    </source>
</evidence>
<reference evidence="2 3" key="1">
    <citation type="submission" date="2019-05" db="EMBL/GenBank/DDBJ databases">
        <title>Draft genome sequence of Nonomuraea zeae DSM 100528.</title>
        <authorList>
            <person name="Saricaoglu S."/>
            <person name="Isik K."/>
        </authorList>
    </citation>
    <scope>NUCLEOTIDE SEQUENCE [LARGE SCALE GENOMIC DNA]</scope>
    <source>
        <strain evidence="2 3">DSM 100528</strain>
    </source>
</reference>
<gene>
    <name evidence="2" type="ORF">ETD85_49655</name>
</gene>
<sequence>MAREVLISDTVIELAEPARIPERTFVGRAEELQMCRVAWGVRPDGTDFIDSDVPPLSFRLEGAPGLGKNEIVYEIARRLGLPLYIIQGHEELTPEDLVLLLTPNPKAEYSDSVPALTLRASPLSTALYTGGLFFFDEINRVPERALSPLASVLDGRQYIYSAMAGINIGPPNQEARKSFRFCCALNPSLSNAGHVLPEYIEQRTLPVIEIDHPPFEDLHQIIQASLDPSPDFLSAFTEWYQQEERADVSVRQAIALMNYAMSYEQQVGGAKLGVLQKVSSFILGRKS</sequence>